<evidence type="ECO:0000313" key="3">
    <source>
        <dbReference type="Proteomes" id="UP000824005"/>
    </source>
</evidence>
<dbReference type="GO" id="GO:0016627">
    <property type="term" value="F:oxidoreductase activity, acting on the CH-CH group of donors"/>
    <property type="evidence" value="ECO:0007669"/>
    <property type="project" value="InterPro"/>
</dbReference>
<dbReference type="Gene3D" id="1.10.3140.10">
    <property type="entry name" value="4-hydroxybutyryl-coa dehydratase, domain 1"/>
    <property type="match status" value="1"/>
</dbReference>
<gene>
    <name evidence="2" type="ORF">H9830_13085</name>
</gene>
<organism evidence="2 3">
    <name type="scientific">Candidatus Agrococcus pullicola</name>
    <dbReference type="NCBI Taxonomy" id="2838429"/>
    <lineage>
        <taxon>Bacteria</taxon>
        <taxon>Bacillati</taxon>
        <taxon>Actinomycetota</taxon>
        <taxon>Actinomycetes</taxon>
        <taxon>Micrococcales</taxon>
        <taxon>Microbacteriaceae</taxon>
        <taxon>Agrococcus</taxon>
    </lineage>
</organism>
<dbReference type="Pfam" id="PF11794">
    <property type="entry name" value="HpaB_N"/>
    <property type="match status" value="1"/>
</dbReference>
<accession>A0A9D1YXN5</accession>
<sequence length="148" mass="16081">MGISTGSEYLERLSARRLHVSIDGETVDGDIAAHPHLSGIARTFARLLDLHHEQPARLTYPSPTTGEPVPASFILPRSEADLVRRRTAVEAETDLTHGFVQRSGGYMNGALAALSAAQAFFAQADPVFGERIARYAEHVREHGLVTAH</sequence>
<name>A0A9D1YXN5_9MICO</name>
<dbReference type="AlphaFoldDB" id="A0A9D1YXN5"/>
<reference evidence="2" key="1">
    <citation type="journal article" date="2021" name="PeerJ">
        <title>Extensive microbial diversity within the chicken gut microbiome revealed by metagenomics and culture.</title>
        <authorList>
            <person name="Gilroy R."/>
            <person name="Ravi A."/>
            <person name="Getino M."/>
            <person name="Pursley I."/>
            <person name="Horton D.L."/>
            <person name="Alikhan N.F."/>
            <person name="Baker D."/>
            <person name="Gharbi K."/>
            <person name="Hall N."/>
            <person name="Watson M."/>
            <person name="Adriaenssens E.M."/>
            <person name="Foster-Nyarko E."/>
            <person name="Jarju S."/>
            <person name="Secka A."/>
            <person name="Antonio M."/>
            <person name="Oren A."/>
            <person name="Chaudhuri R.R."/>
            <person name="La Ragione R."/>
            <person name="Hildebrand F."/>
            <person name="Pallen M.J."/>
        </authorList>
    </citation>
    <scope>NUCLEOTIDE SEQUENCE</scope>
    <source>
        <strain evidence="2">ChiGjej1B1-98</strain>
    </source>
</reference>
<dbReference type="Proteomes" id="UP000824005">
    <property type="component" value="Unassembled WGS sequence"/>
</dbReference>
<dbReference type="EMBL" id="DXDC01000396">
    <property type="protein sequence ID" value="HIY67198.1"/>
    <property type="molecule type" value="Genomic_DNA"/>
</dbReference>
<reference evidence="2" key="2">
    <citation type="submission" date="2021-04" db="EMBL/GenBank/DDBJ databases">
        <authorList>
            <person name="Gilroy R."/>
        </authorList>
    </citation>
    <scope>NUCLEOTIDE SEQUENCE</scope>
    <source>
        <strain evidence="2">ChiGjej1B1-98</strain>
    </source>
</reference>
<comment type="caution">
    <text evidence="2">The sequence shown here is derived from an EMBL/GenBank/DDBJ whole genome shotgun (WGS) entry which is preliminary data.</text>
</comment>
<evidence type="ECO:0000313" key="2">
    <source>
        <dbReference type="EMBL" id="HIY67198.1"/>
    </source>
</evidence>
<evidence type="ECO:0000259" key="1">
    <source>
        <dbReference type="Pfam" id="PF11794"/>
    </source>
</evidence>
<dbReference type="InterPro" id="IPR009100">
    <property type="entry name" value="AcylCoA_DH/oxidase_NM_dom_sf"/>
</dbReference>
<feature type="non-terminal residue" evidence="2">
    <location>
        <position position="148"/>
    </location>
</feature>
<dbReference type="InterPro" id="IPR004925">
    <property type="entry name" value="HpaB/PvcC/4-BUDH"/>
</dbReference>
<dbReference type="PANTHER" id="PTHR36117">
    <property type="entry name" value="4-HYDROXYPHENYLACETATE 3-MONOOXYGENASE-RELATED"/>
    <property type="match status" value="1"/>
</dbReference>
<dbReference type="InterPro" id="IPR024674">
    <property type="entry name" value="HpaB/PvcC/4-BUDH_N"/>
</dbReference>
<proteinExistence type="predicted"/>
<dbReference type="SUPFAM" id="SSF56645">
    <property type="entry name" value="Acyl-CoA dehydrogenase NM domain-like"/>
    <property type="match status" value="1"/>
</dbReference>
<feature type="domain" description="HpaB/PvcC/4-BUDH N-terminal" evidence="1">
    <location>
        <begin position="5"/>
        <end position="148"/>
    </location>
</feature>
<dbReference type="PANTHER" id="PTHR36117:SF3">
    <property type="entry name" value="4-HYDROXYPHENYLACETATE 3-MONOOXYGENASE-RELATED"/>
    <property type="match status" value="1"/>
</dbReference>
<protein>
    <submittedName>
        <fullName evidence="2">4-hydroxyphenylacetate 3-monooxygenase, oxygenase component</fullName>
    </submittedName>
</protein>